<keyword evidence="8" id="KW-1185">Reference proteome</keyword>
<dbReference type="InterPro" id="IPR007667">
    <property type="entry name" value="Hypoxia_induced_domain"/>
</dbReference>
<reference evidence="7" key="1">
    <citation type="submission" date="2025-08" db="UniProtKB">
        <authorList>
            <consortium name="Ensembl"/>
        </authorList>
    </citation>
    <scope>IDENTIFICATION</scope>
</reference>
<feature type="domain" description="HIG1" evidence="6">
    <location>
        <begin position="1"/>
        <end position="77"/>
    </location>
</feature>
<dbReference type="GeneTree" id="ENSGT00940000161778"/>
<organism evidence="7 8">
    <name type="scientific">Sphenodon punctatus</name>
    <name type="common">Tuatara</name>
    <name type="synonym">Hatteria punctata</name>
    <dbReference type="NCBI Taxonomy" id="8508"/>
    <lineage>
        <taxon>Eukaryota</taxon>
        <taxon>Metazoa</taxon>
        <taxon>Chordata</taxon>
        <taxon>Craniata</taxon>
        <taxon>Vertebrata</taxon>
        <taxon>Euteleostomi</taxon>
        <taxon>Lepidosauria</taxon>
        <taxon>Sphenodontia</taxon>
        <taxon>Sphenodontidae</taxon>
        <taxon>Sphenodon</taxon>
    </lineage>
</organism>
<dbReference type="Gene3D" id="6.10.140.1320">
    <property type="match status" value="1"/>
</dbReference>
<keyword evidence="4 5" id="KW-0472">Membrane</keyword>
<feature type="transmembrane region" description="Helical" evidence="5">
    <location>
        <begin position="49"/>
        <end position="68"/>
    </location>
</feature>
<dbReference type="GO" id="GO:0097250">
    <property type="term" value="P:mitochondrial respirasome assembly"/>
    <property type="evidence" value="ECO:0007669"/>
    <property type="project" value="TreeGrafter"/>
</dbReference>
<dbReference type="Proteomes" id="UP000694392">
    <property type="component" value="Unplaced"/>
</dbReference>
<dbReference type="Pfam" id="PF04588">
    <property type="entry name" value="HIG_1_N"/>
    <property type="match status" value="1"/>
</dbReference>
<accession>A0A8D0GZ54</accession>
<dbReference type="Ensembl" id="ENSSPUT00000014200.1">
    <property type="protein sequence ID" value="ENSSPUP00000013319.1"/>
    <property type="gene ID" value="ENSSPUG00000010237.1"/>
</dbReference>
<comment type="subcellular location">
    <subcellularLocation>
        <location evidence="1">Mitochondrion membrane</location>
    </subcellularLocation>
</comment>
<evidence type="ECO:0000256" key="4">
    <source>
        <dbReference type="ARBA" id="ARBA00023136"/>
    </source>
</evidence>
<proteinExistence type="predicted"/>
<evidence type="ECO:0000256" key="1">
    <source>
        <dbReference type="ARBA" id="ARBA00004325"/>
    </source>
</evidence>
<dbReference type="PANTHER" id="PTHR12297">
    <property type="entry name" value="HYPOXIA-INDUCBILE GENE 1 HIG1 -RELATED"/>
    <property type="match status" value="1"/>
</dbReference>
<dbReference type="PANTHER" id="PTHR12297:SF9">
    <property type="entry name" value="HIG1 DOMAIN FAMILY MEMBER 1B"/>
    <property type="match status" value="1"/>
</dbReference>
<protein>
    <submittedName>
        <fullName evidence="7">HIG1 hypoxia inducible domain family member 1B</fullName>
    </submittedName>
</protein>
<keyword evidence="3 5" id="KW-1133">Transmembrane helix</keyword>
<evidence type="ECO:0000313" key="7">
    <source>
        <dbReference type="Ensembl" id="ENSSPUP00000013319.1"/>
    </source>
</evidence>
<evidence type="ECO:0000256" key="5">
    <source>
        <dbReference type="SAM" id="Phobius"/>
    </source>
</evidence>
<dbReference type="PROSITE" id="PS51503">
    <property type="entry name" value="HIG1"/>
    <property type="match status" value="1"/>
</dbReference>
<keyword evidence="2 5" id="KW-0812">Transmembrane</keyword>
<dbReference type="AlphaFoldDB" id="A0A8D0GZ54"/>
<evidence type="ECO:0000256" key="3">
    <source>
        <dbReference type="ARBA" id="ARBA00022989"/>
    </source>
</evidence>
<reference evidence="7" key="2">
    <citation type="submission" date="2025-09" db="UniProtKB">
        <authorList>
            <consortium name="Ensembl"/>
        </authorList>
    </citation>
    <scope>IDENTIFICATION</scope>
</reference>
<gene>
    <name evidence="7" type="primary">HIGD1B</name>
</gene>
<feature type="transmembrane region" description="Helical" evidence="5">
    <location>
        <begin position="12"/>
        <end position="29"/>
    </location>
</feature>
<dbReference type="GO" id="GO:0031966">
    <property type="term" value="C:mitochondrial membrane"/>
    <property type="evidence" value="ECO:0007669"/>
    <property type="project" value="UniProtKB-SubCell"/>
</dbReference>
<evidence type="ECO:0000313" key="8">
    <source>
        <dbReference type="Proteomes" id="UP000694392"/>
    </source>
</evidence>
<sequence length="82" mass="8900">MRKVSTCSQGNICSPLGMLGFAMVAAYGLYRLKGRGSMKLSVHLIHTRIAAQACVAGAITLGAVYSMYKDYILKPFPDKTQK</sequence>
<dbReference type="InterPro" id="IPR050355">
    <property type="entry name" value="RCF1"/>
</dbReference>
<evidence type="ECO:0000259" key="6">
    <source>
        <dbReference type="PROSITE" id="PS51503"/>
    </source>
</evidence>
<evidence type="ECO:0000256" key="2">
    <source>
        <dbReference type="ARBA" id="ARBA00022692"/>
    </source>
</evidence>
<name>A0A8D0GZ54_SPHPU</name>